<dbReference type="SUPFAM" id="SSF50370">
    <property type="entry name" value="Ricin B-like lectins"/>
    <property type="match status" value="1"/>
</dbReference>
<feature type="region of interest" description="Disordered" evidence="1">
    <location>
        <begin position="256"/>
        <end position="356"/>
    </location>
</feature>
<dbReference type="AlphaFoldDB" id="A0A8H6ZIA1"/>
<evidence type="ECO:0000313" key="2">
    <source>
        <dbReference type="EMBL" id="KAF7377887.1"/>
    </source>
</evidence>
<dbReference type="Gene3D" id="2.80.10.50">
    <property type="match status" value="1"/>
</dbReference>
<accession>A0A8H6ZIA1</accession>
<dbReference type="Proteomes" id="UP000623467">
    <property type="component" value="Unassembled WGS sequence"/>
</dbReference>
<reference evidence="2" key="1">
    <citation type="submission" date="2020-05" db="EMBL/GenBank/DDBJ databases">
        <title>Mycena genomes resolve the evolution of fungal bioluminescence.</title>
        <authorList>
            <person name="Tsai I.J."/>
        </authorList>
    </citation>
    <scope>NUCLEOTIDE SEQUENCE</scope>
    <source>
        <strain evidence="2">160909Yilan</strain>
    </source>
</reference>
<keyword evidence="3" id="KW-1185">Reference proteome</keyword>
<name>A0A8H6ZIA1_9AGAR</name>
<proteinExistence type="predicted"/>
<dbReference type="EMBL" id="JACAZH010000001">
    <property type="protein sequence ID" value="KAF7377887.1"/>
    <property type="molecule type" value="Genomic_DNA"/>
</dbReference>
<protein>
    <submittedName>
        <fullName evidence="2">Uncharacterized protein</fullName>
    </submittedName>
</protein>
<feature type="compositionally biased region" description="Basic and acidic residues" evidence="1">
    <location>
        <begin position="263"/>
        <end position="277"/>
    </location>
</feature>
<comment type="caution">
    <text evidence="2">The sequence shown here is derived from an EMBL/GenBank/DDBJ whole genome shotgun (WGS) entry which is preliminary data.</text>
</comment>
<evidence type="ECO:0000256" key="1">
    <source>
        <dbReference type="SAM" id="MobiDB-lite"/>
    </source>
</evidence>
<dbReference type="InterPro" id="IPR035992">
    <property type="entry name" value="Ricin_B-like_lectins"/>
</dbReference>
<dbReference type="OrthoDB" id="3064814at2759"/>
<organism evidence="2 3">
    <name type="scientific">Mycena sanguinolenta</name>
    <dbReference type="NCBI Taxonomy" id="230812"/>
    <lineage>
        <taxon>Eukaryota</taxon>
        <taxon>Fungi</taxon>
        <taxon>Dikarya</taxon>
        <taxon>Basidiomycota</taxon>
        <taxon>Agaricomycotina</taxon>
        <taxon>Agaricomycetes</taxon>
        <taxon>Agaricomycetidae</taxon>
        <taxon>Agaricales</taxon>
        <taxon>Marasmiineae</taxon>
        <taxon>Mycenaceae</taxon>
        <taxon>Mycena</taxon>
    </lineage>
</organism>
<gene>
    <name evidence="2" type="ORF">MSAN_00212300</name>
</gene>
<evidence type="ECO:0000313" key="3">
    <source>
        <dbReference type="Proteomes" id="UP000623467"/>
    </source>
</evidence>
<sequence>MSFQNNSAPITNSGSICDNVGDNSNNTNSNNTNCHNTNISNTNIHFNGPQFILNLDGKPLDMSLSALIANAFVGDRKQKWTLKEHGEGKFALKSEHNNKFLGVNASQQIATTFKDQFQWDILQLGGGLYKLMTPTGLALGMGSSAALRSPDDKSTQVYILDATDENRDAIKKGEIPTRQPVTPIQPPDSCPPTPGGNLNVTINDFSNSGSATVADAIIALQKFLASDTAKNIVIFIGESQIWDKVNFFQPEQGVHLPSGLKGGPEKSGTHGNDEHLTDSLASKQSARRVRPPSGPEGWPENSGDQGNDEDLTYHPALASKQSERRVRPPSGLKGSAENSSDQGNDRDLTYSPASKGWEFYKTKDIERDLQEFADWM</sequence>